<comment type="caution">
    <text evidence="2">The sequence shown here is derived from an EMBL/GenBank/DDBJ whole genome shotgun (WGS) entry which is preliminary data.</text>
</comment>
<gene>
    <name evidence="2" type="ORF">J2739_002148</name>
</gene>
<dbReference type="SMART" id="SM00869">
    <property type="entry name" value="Autotransporter"/>
    <property type="match status" value="1"/>
</dbReference>
<dbReference type="EMBL" id="JAVDRF010000004">
    <property type="protein sequence ID" value="MDR6536375.1"/>
    <property type="molecule type" value="Genomic_DNA"/>
</dbReference>
<proteinExistence type="predicted"/>
<name>A0ABU1ND39_9BURK</name>
<dbReference type="Proteomes" id="UP001184230">
    <property type="component" value="Unassembled WGS sequence"/>
</dbReference>
<organism evidence="2 3">
    <name type="scientific">Variovorax soli</name>
    <dbReference type="NCBI Taxonomy" id="376815"/>
    <lineage>
        <taxon>Bacteria</taxon>
        <taxon>Pseudomonadati</taxon>
        <taxon>Pseudomonadota</taxon>
        <taxon>Betaproteobacteria</taxon>
        <taxon>Burkholderiales</taxon>
        <taxon>Comamonadaceae</taxon>
        <taxon>Variovorax</taxon>
    </lineage>
</organism>
<dbReference type="NCBIfam" id="TIGR01414">
    <property type="entry name" value="autotrans_barl"/>
    <property type="match status" value="1"/>
</dbReference>
<dbReference type="SUPFAM" id="SSF103515">
    <property type="entry name" value="Autotransporter"/>
    <property type="match status" value="1"/>
</dbReference>
<keyword evidence="3" id="KW-1185">Reference proteome</keyword>
<protein>
    <submittedName>
        <fullName evidence="2">Outer membrane autotransporter protein</fullName>
    </submittedName>
</protein>
<dbReference type="InterPro" id="IPR036709">
    <property type="entry name" value="Autotransporte_beta_dom_sf"/>
</dbReference>
<evidence type="ECO:0000313" key="3">
    <source>
        <dbReference type="Proteomes" id="UP001184230"/>
    </source>
</evidence>
<evidence type="ECO:0000313" key="2">
    <source>
        <dbReference type="EMBL" id="MDR6536375.1"/>
    </source>
</evidence>
<accession>A0ABU1ND39</accession>
<feature type="domain" description="Autotransporter" evidence="1">
    <location>
        <begin position="30"/>
        <end position="308"/>
    </location>
</feature>
<reference evidence="2 3" key="1">
    <citation type="submission" date="2023-07" db="EMBL/GenBank/DDBJ databases">
        <title>Sorghum-associated microbial communities from plants grown in Nebraska, USA.</title>
        <authorList>
            <person name="Schachtman D."/>
        </authorList>
    </citation>
    <scope>NUCLEOTIDE SEQUENCE [LARGE SCALE GENOMIC DNA]</scope>
    <source>
        <strain evidence="2 3">DS1781</strain>
    </source>
</reference>
<dbReference type="InterPro" id="IPR006315">
    <property type="entry name" value="OM_autotransptr_brl_dom"/>
</dbReference>
<dbReference type="PROSITE" id="PS51208">
    <property type="entry name" value="AUTOTRANSPORTER"/>
    <property type="match status" value="1"/>
</dbReference>
<dbReference type="Pfam" id="PF03797">
    <property type="entry name" value="Autotransporter"/>
    <property type="match status" value="1"/>
</dbReference>
<evidence type="ECO:0000259" key="1">
    <source>
        <dbReference type="PROSITE" id="PS51208"/>
    </source>
</evidence>
<sequence>MPLFAALPAQLRQGDLAMLGNLHSRLGDSGTGPDRRAWVRAVHKDLDIRQSGNTLAHSDGHLSGLQAGSDLLVSGNWRFGLYVGGLDGSADVSGFANSTIGRVGSTDLRSRYLGGYASWRDADSGWYVDTVVQAGSHRYTVRPDASFTVSGKARSVSASVEAGKSFALAEGWSIEPQVQLIHQRNHLDDVTIAGARVHQDANGGWIGRVGLRIKGSIATELGRLQPYARINVYRASSGADLVDFVGPAVVTRIASASGYTATEVAGGLSLALTPAMTLYGEVGRTTSNGGEARVKSSVQGTMGVRVSW</sequence>
<dbReference type="InterPro" id="IPR005546">
    <property type="entry name" value="Autotransporte_beta"/>
</dbReference>
<dbReference type="Gene3D" id="2.40.128.130">
    <property type="entry name" value="Autotransporter beta-domain"/>
    <property type="match status" value="1"/>
</dbReference>